<evidence type="ECO:0000256" key="2">
    <source>
        <dbReference type="ARBA" id="ARBA00004584"/>
    </source>
</evidence>
<feature type="compositionally biased region" description="Low complexity" evidence="10">
    <location>
        <begin position="152"/>
        <end position="161"/>
    </location>
</feature>
<keyword evidence="9" id="KW-0137">Centromere</keyword>
<evidence type="ECO:0000256" key="5">
    <source>
        <dbReference type="ARBA" id="ARBA00022618"/>
    </source>
</evidence>
<dbReference type="PANTHER" id="PTHR16040">
    <property type="entry name" value="AUSTRALIN, ISOFORM A-RELATED"/>
    <property type="match status" value="1"/>
</dbReference>
<comment type="subcellular location">
    <subcellularLocation>
        <location evidence="2">Chromosome</location>
        <location evidence="2">Centromere</location>
    </subcellularLocation>
    <subcellularLocation>
        <location evidence="1">Nucleus</location>
    </subcellularLocation>
</comment>
<keyword evidence="13" id="KW-1185">Reference proteome</keyword>
<dbReference type="GO" id="GO:0051233">
    <property type="term" value="C:spindle midzone"/>
    <property type="evidence" value="ECO:0007669"/>
    <property type="project" value="TreeGrafter"/>
</dbReference>
<keyword evidence="4" id="KW-0158">Chromosome</keyword>
<reference evidence="12 13" key="1">
    <citation type="submission" date="2015-06" db="EMBL/GenBank/DDBJ databases">
        <title>Draft genome of the ant-associated black yeast Phialophora attae CBS 131958.</title>
        <authorList>
            <person name="Moreno L.F."/>
            <person name="Stielow B.J."/>
            <person name="de Hoog S."/>
            <person name="Vicente V.A."/>
            <person name="Weiss V.A."/>
            <person name="de Vries M."/>
            <person name="Cruz L.M."/>
            <person name="Souza E.M."/>
        </authorList>
    </citation>
    <scope>NUCLEOTIDE SEQUENCE [LARGE SCALE GENOMIC DNA]</scope>
    <source>
        <strain evidence="12 13">CBS 131958</strain>
    </source>
</reference>
<accession>A0A0N1P3F6</accession>
<dbReference type="Proteomes" id="UP000038010">
    <property type="component" value="Unassembled WGS sequence"/>
</dbReference>
<evidence type="ECO:0000256" key="10">
    <source>
        <dbReference type="SAM" id="MobiDB-lite"/>
    </source>
</evidence>
<evidence type="ECO:0000256" key="6">
    <source>
        <dbReference type="ARBA" id="ARBA00022776"/>
    </source>
</evidence>
<dbReference type="OrthoDB" id="2392550at2759"/>
<feature type="region of interest" description="Disordered" evidence="10">
    <location>
        <begin position="231"/>
        <end position="336"/>
    </location>
</feature>
<feature type="compositionally biased region" description="Low complexity" evidence="10">
    <location>
        <begin position="313"/>
        <end position="336"/>
    </location>
</feature>
<feature type="region of interest" description="Disordered" evidence="10">
    <location>
        <begin position="91"/>
        <end position="122"/>
    </location>
</feature>
<evidence type="ECO:0000259" key="11">
    <source>
        <dbReference type="Pfam" id="PF10444"/>
    </source>
</evidence>
<gene>
    <name evidence="12" type="ORF">AB675_2700</name>
</gene>
<evidence type="ECO:0000313" key="12">
    <source>
        <dbReference type="EMBL" id="KPI45336.1"/>
    </source>
</evidence>
<name>A0A0N1P3F6_9EURO</name>
<feature type="domain" description="Borealin N-terminal" evidence="11">
    <location>
        <begin position="35"/>
        <end position="90"/>
    </location>
</feature>
<evidence type="ECO:0000256" key="4">
    <source>
        <dbReference type="ARBA" id="ARBA00022454"/>
    </source>
</evidence>
<comment type="caution">
    <text evidence="12">The sequence shown here is derived from an EMBL/GenBank/DDBJ whole genome shotgun (WGS) entry which is preliminary data.</text>
</comment>
<evidence type="ECO:0000313" key="13">
    <source>
        <dbReference type="Proteomes" id="UP000038010"/>
    </source>
</evidence>
<dbReference type="InterPro" id="IPR018851">
    <property type="entry name" value="Borealin_N"/>
</dbReference>
<dbReference type="Pfam" id="PF10444">
    <property type="entry name" value="Nbl1_Borealin_N"/>
    <property type="match status" value="1"/>
</dbReference>
<sequence length="383" mass="40260">MAPKTLKRKSDAIDDTPATPTGSPSRKKLRVTAEQKQAIIDNLQLEITERARKLRAGYALQCEDLRARVQRRVNRIPMAMRKMTMGELMARHAESGKSRPASPELGKPPSPLRTSPVKARKRKSSHIQIALDHDNDVFAPDTLPVAKKTRAKNATAAPRATSRAGKPVSVLSPRSHNSRTLPQSPFNSISPMKAAFSRPVSPLKPASPFKTAASAATSAISASMHGMIESTKRGTAAAAGKLSRTASREKTSPAKPVVVGANTRGKMLPPARPTTAASSPQRTASQSSNHTSTSESSAVSSGTTVVKPKRGTRAAAAKPTTAATAATRTKRAAATTTVAATKSTAASAAKEKVTGTGLRGKTASKKVAIAEPAGGRRVLRKRE</sequence>
<protein>
    <recommendedName>
        <fullName evidence="11">Borealin N-terminal domain-containing protein</fullName>
    </recommendedName>
</protein>
<dbReference type="GO" id="GO:0051301">
    <property type="term" value="P:cell division"/>
    <property type="evidence" value="ECO:0007669"/>
    <property type="project" value="UniProtKB-KW"/>
</dbReference>
<evidence type="ECO:0000256" key="9">
    <source>
        <dbReference type="ARBA" id="ARBA00023328"/>
    </source>
</evidence>
<evidence type="ECO:0000256" key="3">
    <source>
        <dbReference type="ARBA" id="ARBA00009914"/>
    </source>
</evidence>
<dbReference type="GO" id="GO:0000775">
    <property type="term" value="C:chromosome, centromeric region"/>
    <property type="evidence" value="ECO:0007669"/>
    <property type="project" value="UniProtKB-SubCell"/>
</dbReference>
<evidence type="ECO:0000256" key="7">
    <source>
        <dbReference type="ARBA" id="ARBA00023242"/>
    </source>
</evidence>
<feature type="region of interest" description="Disordered" evidence="10">
    <location>
        <begin position="148"/>
        <end position="189"/>
    </location>
</feature>
<organism evidence="12 13">
    <name type="scientific">Cyphellophora attinorum</name>
    <dbReference type="NCBI Taxonomy" id="1664694"/>
    <lineage>
        <taxon>Eukaryota</taxon>
        <taxon>Fungi</taxon>
        <taxon>Dikarya</taxon>
        <taxon>Ascomycota</taxon>
        <taxon>Pezizomycotina</taxon>
        <taxon>Eurotiomycetes</taxon>
        <taxon>Chaetothyriomycetidae</taxon>
        <taxon>Chaetothyriales</taxon>
        <taxon>Cyphellophoraceae</taxon>
        <taxon>Cyphellophora</taxon>
    </lineage>
</organism>
<dbReference type="VEuPathDB" id="FungiDB:AB675_2700"/>
<dbReference type="PANTHER" id="PTHR16040:SF7">
    <property type="entry name" value="AUSTRALIN, ISOFORM A-RELATED"/>
    <property type="match status" value="1"/>
</dbReference>
<comment type="similarity">
    <text evidence="3">Belongs to the borealin family.</text>
</comment>
<keyword evidence="5" id="KW-0132">Cell division</keyword>
<evidence type="ECO:0000256" key="8">
    <source>
        <dbReference type="ARBA" id="ARBA00023306"/>
    </source>
</evidence>
<dbReference type="STRING" id="1664694.A0A0N1P3F6"/>
<dbReference type="GO" id="GO:0005634">
    <property type="term" value="C:nucleus"/>
    <property type="evidence" value="ECO:0007669"/>
    <property type="project" value="UniProtKB-SubCell"/>
</dbReference>
<feature type="compositionally biased region" description="Low complexity" evidence="10">
    <location>
        <begin position="273"/>
        <end position="304"/>
    </location>
</feature>
<keyword evidence="7" id="KW-0539">Nucleus</keyword>
<dbReference type="GO" id="GO:0032133">
    <property type="term" value="C:chromosome passenger complex"/>
    <property type="evidence" value="ECO:0007669"/>
    <property type="project" value="TreeGrafter"/>
</dbReference>
<keyword evidence="6" id="KW-0498">Mitosis</keyword>
<dbReference type="RefSeq" id="XP_018005299.1">
    <property type="nucleotide sequence ID" value="XM_018142692.1"/>
</dbReference>
<dbReference type="EMBL" id="LFJN01000002">
    <property type="protein sequence ID" value="KPI45336.1"/>
    <property type="molecule type" value="Genomic_DNA"/>
</dbReference>
<feature type="compositionally biased region" description="Polar residues" evidence="10">
    <location>
        <begin position="172"/>
        <end position="189"/>
    </location>
</feature>
<keyword evidence="8" id="KW-0131">Cell cycle</keyword>
<dbReference type="GeneID" id="28734572"/>
<dbReference type="AlphaFoldDB" id="A0A0N1P3F6"/>
<dbReference type="InterPro" id="IPR018867">
    <property type="entry name" value="Cell_div_borealin"/>
</dbReference>
<dbReference type="GO" id="GO:0000070">
    <property type="term" value="P:mitotic sister chromatid segregation"/>
    <property type="evidence" value="ECO:0007669"/>
    <property type="project" value="TreeGrafter"/>
</dbReference>
<feature type="region of interest" description="Disordered" evidence="10">
    <location>
        <begin position="1"/>
        <end position="31"/>
    </location>
</feature>
<proteinExistence type="inferred from homology"/>
<evidence type="ECO:0000256" key="1">
    <source>
        <dbReference type="ARBA" id="ARBA00004123"/>
    </source>
</evidence>